<feature type="domain" description="PilZ" evidence="1">
    <location>
        <begin position="6"/>
        <end position="101"/>
    </location>
</feature>
<dbReference type="Proteomes" id="UP001222087">
    <property type="component" value="Chromosome"/>
</dbReference>
<evidence type="ECO:0000313" key="3">
    <source>
        <dbReference type="Proteomes" id="UP001222087"/>
    </source>
</evidence>
<sequence length="113" mass="12778">MSTTDQKISCSFNDKNSLYLAYMPFIENGGLFIRNYQHIKPGTFVILCISLLKEPLNYKIRAKVIWSTPTGALGNRVAGIGLQFVDENHQDFSNKIETYLANMLESIHATDTM</sequence>
<protein>
    <submittedName>
        <fullName evidence="2">PilZ domain-containing protein</fullName>
    </submittedName>
</protein>
<dbReference type="EMBL" id="CP119078">
    <property type="protein sequence ID" value="WED44222.1"/>
    <property type="molecule type" value="Genomic_DNA"/>
</dbReference>
<dbReference type="Gene3D" id="2.40.10.220">
    <property type="entry name" value="predicted glycosyltransferase like domains"/>
    <property type="match status" value="1"/>
</dbReference>
<evidence type="ECO:0000313" key="2">
    <source>
        <dbReference type="EMBL" id="WED44222.1"/>
    </source>
</evidence>
<organism evidence="2 3">
    <name type="scientific">Legionella cardiaca</name>
    <dbReference type="NCBI Taxonomy" id="1071983"/>
    <lineage>
        <taxon>Bacteria</taxon>
        <taxon>Pseudomonadati</taxon>
        <taxon>Pseudomonadota</taxon>
        <taxon>Gammaproteobacteria</taxon>
        <taxon>Legionellales</taxon>
        <taxon>Legionellaceae</taxon>
        <taxon>Legionella</taxon>
    </lineage>
</organism>
<gene>
    <name evidence="2" type="ORF">PXX05_05390</name>
</gene>
<reference evidence="2 3" key="1">
    <citation type="submission" date="2023-02" db="EMBL/GenBank/DDBJ databases">
        <title>Genome Sequence of L. cardiaca H63T.</title>
        <authorList>
            <person name="Lopez A.E."/>
            <person name="Cianciotto N.P."/>
        </authorList>
    </citation>
    <scope>NUCLEOTIDE SEQUENCE [LARGE SCALE GENOMIC DNA]</scope>
    <source>
        <strain evidence="2 3">H63</strain>
    </source>
</reference>
<evidence type="ECO:0000259" key="1">
    <source>
        <dbReference type="Pfam" id="PF07238"/>
    </source>
</evidence>
<dbReference type="RefSeq" id="WP_275090038.1">
    <property type="nucleotide sequence ID" value="NZ_CP119078.1"/>
</dbReference>
<dbReference type="Pfam" id="PF07238">
    <property type="entry name" value="PilZ"/>
    <property type="match status" value="1"/>
</dbReference>
<name>A0ABY8AU54_9GAMM</name>
<dbReference type="InterPro" id="IPR009875">
    <property type="entry name" value="PilZ_domain"/>
</dbReference>
<proteinExistence type="predicted"/>
<keyword evidence="3" id="KW-1185">Reference proteome</keyword>
<accession>A0ABY8AU54</accession>